<feature type="transmembrane region" description="Helical" evidence="8">
    <location>
        <begin position="344"/>
        <end position="366"/>
    </location>
</feature>
<gene>
    <name evidence="9" type="primary">ktrB_2</name>
    <name evidence="9" type="ORF">NCTC10571_00794</name>
</gene>
<keyword evidence="7 8" id="KW-0472">Membrane</keyword>
<feature type="transmembrane region" description="Helical" evidence="8">
    <location>
        <begin position="119"/>
        <end position="148"/>
    </location>
</feature>
<proteinExistence type="predicted"/>
<dbReference type="InterPro" id="IPR003445">
    <property type="entry name" value="Cat_transpt"/>
</dbReference>
<dbReference type="GO" id="GO:0008324">
    <property type="term" value="F:monoatomic cation transmembrane transporter activity"/>
    <property type="evidence" value="ECO:0007669"/>
    <property type="project" value="InterPro"/>
</dbReference>
<keyword evidence="4 8" id="KW-0812">Transmembrane</keyword>
<dbReference type="GO" id="GO:0005886">
    <property type="term" value="C:plasma membrane"/>
    <property type="evidence" value="ECO:0007669"/>
    <property type="project" value="UniProtKB-SubCell"/>
</dbReference>
<evidence type="ECO:0000256" key="3">
    <source>
        <dbReference type="ARBA" id="ARBA00022475"/>
    </source>
</evidence>
<organism evidence="9 10">
    <name type="scientific">Megamonas hypermegale</name>
    <dbReference type="NCBI Taxonomy" id="158847"/>
    <lineage>
        <taxon>Bacteria</taxon>
        <taxon>Bacillati</taxon>
        <taxon>Bacillota</taxon>
        <taxon>Negativicutes</taxon>
        <taxon>Selenomonadales</taxon>
        <taxon>Selenomonadaceae</taxon>
        <taxon>Megamonas</taxon>
    </lineage>
</organism>
<dbReference type="PANTHER" id="PTHR32024:SF1">
    <property type="entry name" value="KTR SYSTEM POTASSIUM UPTAKE PROTEIN B"/>
    <property type="match status" value="1"/>
</dbReference>
<dbReference type="AlphaFoldDB" id="A0A378NQH8"/>
<keyword evidence="6" id="KW-0406">Ion transport</keyword>
<feature type="transmembrane region" description="Helical" evidence="8">
    <location>
        <begin position="373"/>
        <end position="392"/>
    </location>
</feature>
<evidence type="ECO:0000256" key="5">
    <source>
        <dbReference type="ARBA" id="ARBA00022989"/>
    </source>
</evidence>
<evidence type="ECO:0000256" key="8">
    <source>
        <dbReference type="SAM" id="Phobius"/>
    </source>
</evidence>
<dbReference type="PANTHER" id="PTHR32024">
    <property type="entry name" value="TRK SYSTEM POTASSIUM UPTAKE PROTEIN TRKG-RELATED"/>
    <property type="match status" value="1"/>
</dbReference>
<feature type="transmembrane region" description="Helical" evidence="8">
    <location>
        <begin position="70"/>
        <end position="98"/>
    </location>
</feature>
<comment type="subcellular location">
    <subcellularLocation>
        <location evidence="1">Cell membrane</location>
        <topology evidence="1">Multi-pass membrane protein</topology>
    </subcellularLocation>
</comment>
<reference evidence="9 10" key="1">
    <citation type="submission" date="2018-06" db="EMBL/GenBank/DDBJ databases">
        <authorList>
            <consortium name="Pathogen Informatics"/>
            <person name="Doyle S."/>
        </authorList>
    </citation>
    <scope>NUCLEOTIDE SEQUENCE [LARGE SCALE GENOMIC DNA]</scope>
    <source>
        <strain evidence="9 10">NCTC10571</strain>
    </source>
</reference>
<feature type="transmembrane region" description="Helical" evidence="8">
    <location>
        <begin position="12"/>
        <end position="31"/>
    </location>
</feature>
<evidence type="ECO:0000256" key="7">
    <source>
        <dbReference type="ARBA" id="ARBA00023136"/>
    </source>
</evidence>
<name>A0A378NQH8_9FIRM</name>
<evidence type="ECO:0000256" key="6">
    <source>
        <dbReference type="ARBA" id="ARBA00023065"/>
    </source>
</evidence>
<sequence>MMKYIRKLNPYQIVLCSYGIIILTGTMLLMLPITVVDIEPLSFVDALFMSASAVCVSGVSIFSLGDNFSVFGQIIIIILVQIGALGIMTITTILAVVMGKRIQLRDRLLIQESLQRWSVAGVVRLVISIVKMTVAFEFIGGVILTIIFCQDYSVGTAIYFGFWHSISAFCNAGFDILGGSNFANYIFHPFFNLILLIEVVCGGLGFAVLLDIYQKRKWQKLSINSKLVLVTTGFLILIGSVFIFILEYGNQNTLGDLGLFDKVMVSTFMASMARTSGFSMLDIGSLTEPSLLLIMFLMFIGGSPASTGGGIKTTTIAVIFAAIWSLIRGREDVVIFERTVPPIVIFRAMSIFFVSAIVVFLMSMFLCLTEDIALSKILFESVSMFATVGLPTGTINEMDASSRIVIIFVMLMGRIGIISFAMALVIRKKKNKIRYPEDKFIIG</sequence>
<dbReference type="STRING" id="1122216.GCA_000423385_01881"/>
<evidence type="ECO:0000313" key="9">
    <source>
        <dbReference type="EMBL" id="STY70654.1"/>
    </source>
</evidence>
<evidence type="ECO:0000313" key="10">
    <source>
        <dbReference type="Proteomes" id="UP000255234"/>
    </source>
</evidence>
<keyword evidence="5 8" id="KW-1133">Transmembrane helix</keyword>
<evidence type="ECO:0000256" key="4">
    <source>
        <dbReference type="ARBA" id="ARBA00022692"/>
    </source>
</evidence>
<dbReference type="EMBL" id="UGPP01000001">
    <property type="protein sequence ID" value="STY70654.1"/>
    <property type="molecule type" value="Genomic_DNA"/>
</dbReference>
<dbReference type="Proteomes" id="UP000255234">
    <property type="component" value="Unassembled WGS sequence"/>
</dbReference>
<feature type="transmembrane region" description="Helical" evidence="8">
    <location>
        <begin position="291"/>
        <end position="324"/>
    </location>
</feature>
<feature type="transmembrane region" description="Helical" evidence="8">
    <location>
        <begin position="190"/>
        <end position="213"/>
    </location>
</feature>
<evidence type="ECO:0000256" key="1">
    <source>
        <dbReference type="ARBA" id="ARBA00004651"/>
    </source>
</evidence>
<keyword evidence="3" id="KW-1003">Cell membrane</keyword>
<feature type="transmembrane region" description="Helical" evidence="8">
    <location>
        <begin position="225"/>
        <end position="245"/>
    </location>
</feature>
<dbReference type="Pfam" id="PF02386">
    <property type="entry name" value="TrkH"/>
    <property type="match status" value="1"/>
</dbReference>
<evidence type="ECO:0000256" key="2">
    <source>
        <dbReference type="ARBA" id="ARBA00022448"/>
    </source>
</evidence>
<accession>A0A378NQH8</accession>
<protein>
    <submittedName>
        <fullName evidence="9">Ktr system potassium uptake protein B</fullName>
    </submittedName>
</protein>
<feature type="transmembrane region" description="Helical" evidence="8">
    <location>
        <begin position="404"/>
        <end position="426"/>
    </location>
</feature>
<dbReference type="GO" id="GO:0030001">
    <property type="term" value="P:metal ion transport"/>
    <property type="evidence" value="ECO:0007669"/>
    <property type="project" value="UniProtKB-ARBA"/>
</dbReference>
<keyword evidence="2" id="KW-0813">Transport</keyword>
<dbReference type="RefSeq" id="WP_115151197.1">
    <property type="nucleotide sequence ID" value="NZ_UGPP01000001.1"/>
</dbReference>